<dbReference type="InterPro" id="IPR058445">
    <property type="entry name" value="DUF8132"/>
</dbReference>
<reference evidence="3 4" key="1">
    <citation type="submission" date="2022-04" db="EMBL/GenBank/DDBJ databases">
        <title>Diverse halophilic archaea isolated from saline environments.</title>
        <authorList>
            <person name="Cui H.-L."/>
        </authorList>
    </citation>
    <scope>NUCLEOTIDE SEQUENCE [LARGE SCALE GENOMIC DNA]</scope>
    <source>
        <strain evidence="3 4">XZYJT49</strain>
    </source>
</reference>
<keyword evidence="1" id="KW-0472">Membrane</keyword>
<evidence type="ECO:0000313" key="4">
    <source>
        <dbReference type="Proteomes" id="UP000830729"/>
    </source>
</evidence>
<keyword evidence="1" id="KW-1133">Transmembrane helix</keyword>
<accession>A0A8U0HXC8</accession>
<keyword evidence="4" id="KW-1185">Reference proteome</keyword>
<feature type="domain" description="DUF8132" evidence="2">
    <location>
        <begin position="7"/>
        <end position="67"/>
    </location>
</feature>
<evidence type="ECO:0000313" key="3">
    <source>
        <dbReference type="EMBL" id="UPV75499.1"/>
    </source>
</evidence>
<feature type="transmembrane region" description="Helical" evidence="1">
    <location>
        <begin position="7"/>
        <end position="25"/>
    </location>
</feature>
<dbReference type="RefSeq" id="WP_248651539.1">
    <property type="nucleotide sequence ID" value="NZ_CP096659.1"/>
</dbReference>
<keyword evidence="1" id="KW-0812">Transmembrane</keyword>
<proteinExistence type="predicted"/>
<dbReference type="EMBL" id="CP096659">
    <property type="protein sequence ID" value="UPV75499.1"/>
    <property type="molecule type" value="Genomic_DNA"/>
</dbReference>
<dbReference type="AlphaFoldDB" id="A0A8U0HXC8"/>
<protein>
    <recommendedName>
        <fullName evidence="2">DUF8132 domain-containing protein</fullName>
    </recommendedName>
</protein>
<dbReference type="Pfam" id="PF26453">
    <property type="entry name" value="DUF8132"/>
    <property type="match status" value="1"/>
</dbReference>
<sequence>MRKLLGGFTATFGLAVSLLGGWMLVRGPFFGGPSLESIPMVAALTAFLVGVVIFFRGLVRWAGVGARI</sequence>
<feature type="transmembrane region" description="Helical" evidence="1">
    <location>
        <begin position="37"/>
        <end position="59"/>
    </location>
</feature>
<gene>
    <name evidence="3" type="ORF">M0R89_05380</name>
</gene>
<dbReference type="Proteomes" id="UP000830729">
    <property type="component" value="Chromosome"/>
</dbReference>
<dbReference type="KEGG" id="halx:M0R89_05380"/>
<dbReference type="GeneID" id="72184609"/>
<evidence type="ECO:0000259" key="2">
    <source>
        <dbReference type="Pfam" id="PF26453"/>
    </source>
</evidence>
<evidence type="ECO:0000256" key="1">
    <source>
        <dbReference type="SAM" id="Phobius"/>
    </source>
</evidence>
<name>A0A8U0HXC8_9EURY</name>
<organism evidence="3 4">
    <name type="scientific">Halorussus limi</name>
    <dbReference type="NCBI Taxonomy" id="2938695"/>
    <lineage>
        <taxon>Archaea</taxon>
        <taxon>Methanobacteriati</taxon>
        <taxon>Methanobacteriota</taxon>
        <taxon>Stenosarchaea group</taxon>
        <taxon>Halobacteria</taxon>
        <taxon>Halobacteriales</taxon>
        <taxon>Haladaptataceae</taxon>
        <taxon>Halorussus</taxon>
    </lineage>
</organism>